<proteinExistence type="predicted"/>
<gene>
    <name evidence="2" type="ORF">D3227_10545</name>
</gene>
<evidence type="ECO:0000259" key="1">
    <source>
        <dbReference type="Pfam" id="PF20283"/>
    </source>
</evidence>
<protein>
    <recommendedName>
        <fullName evidence="1">ABC-three component systems C-terminal domain-containing protein</fullName>
    </recommendedName>
</protein>
<dbReference type="Pfam" id="PF20283">
    <property type="entry name" value="CTD7"/>
    <property type="match status" value="1"/>
</dbReference>
<accession>A0A3A5L8K9</accession>
<evidence type="ECO:0000313" key="3">
    <source>
        <dbReference type="Proteomes" id="UP000272706"/>
    </source>
</evidence>
<dbReference type="AlphaFoldDB" id="A0A3A5L8K9"/>
<dbReference type="EMBL" id="QZWZ01000006">
    <property type="protein sequence ID" value="RJT40399.1"/>
    <property type="molecule type" value="Genomic_DNA"/>
</dbReference>
<dbReference type="RefSeq" id="WP_120014043.1">
    <property type="nucleotide sequence ID" value="NZ_QZWZ01000006.1"/>
</dbReference>
<keyword evidence="3" id="KW-1185">Reference proteome</keyword>
<dbReference type="Proteomes" id="UP000272706">
    <property type="component" value="Unassembled WGS sequence"/>
</dbReference>
<reference evidence="2 3" key="1">
    <citation type="submission" date="2018-09" db="EMBL/GenBank/DDBJ databases">
        <title>Mesorhizobium carmichaelinearum sp. nov. isolated from Carmichaelinea spp. root nodules in New Zealand.</title>
        <authorList>
            <person name="De Meyer S.E."/>
        </authorList>
    </citation>
    <scope>NUCLEOTIDE SEQUENCE [LARGE SCALE GENOMIC DNA]</scope>
    <source>
        <strain evidence="2 3">ICMP19557</strain>
    </source>
</reference>
<name>A0A3A5L8K9_9HYPH</name>
<dbReference type="OrthoDB" id="2786695at2"/>
<organism evidence="2 3">
    <name type="scientific">Mesorhizobium waimense</name>
    <dbReference type="NCBI Taxonomy" id="1300307"/>
    <lineage>
        <taxon>Bacteria</taxon>
        <taxon>Pseudomonadati</taxon>
        <taxon>Pseudomonadota</taxon>
        <taxon>Alphaproteobacteria</taxon>
        <taxon>Hyphomicrobiales</taxon>
        <taxon>Phyllobacteriaceae</taxon>
        <taxon>Mesorhizobium</taxon>
    </lineage>
</organism>
<sequence length="403" mass="45769">MDITNPHSADASALGFLYQAQYALLRLWKEQSDEAVVFLETLDDVVLKANGETILEQLKHSLSEKPDAITVASLNVWKTLKAWIDVLPNLDLPRTWLHLVTVAEISPHSPLKILLSETESRDELGAALQEEARRVIQERADAAANGTKPLPHARRAPACEAFLRLSEDVQAEILSRARIMPGQQNIRHIEDELAKTLTSVLSKDQSHVAAVMVEWWNRQIIHAHCGKRDKAIPRFELVKRHMEIVADIEHDTLVDYFAVELPPESHKSHPMVANQISLVGGTEAEFRRAVTNEWRARETRSRWSTENPSRRELIARYDDRLAEEWSDRHVDISDECNGLSEETKQSKGRALLKWSHYEAPDKIESIAPSVTTPSYIRGTYQVLSIDGRVGWHPDYVTLLGFKK</sequence>
<comment type="caution">
    <text evidence="2">The sequence shown here is derived from an EMBL/GenBank/DDBJ whole genome shotgun (WGS) entry which is preliminary data.</text>
</comment>
<dbReference type="InterPro" id="IPR046913">
    <property type="entry name" value="ABC-3C_CTD7"/>
</dbReference>
<evidence type="ECO:0000313" key="2">
    <source>
        <dbReference type="EMBL" id="RJT40399.1"/>
    </source>
</evidence>
<feature type="domain" description="ABC-three component systems C-terminal" evidence="1">
    <location>
        <begin position="273"/>
        <end position="398"/>
    </location>
</feature>